<keyword evidence="2" id="KW-0732">Signal</keyword>
<gene>
    <name evidence="3" type="primary">RGD1561041_predicted</name>
    <name evidence="3" type="ORF">rCG_34729</name>
</gene>
<evidence type="ECO:0000313" key="4">
    <source>
        <dbReference type="Proteomes" id="UP000234681"/>
    </source>
</evidence>
<name>A6HDN0_RAT</name>
<feature type="signal peptide" evidence="2">
    <location>
        <begin position="1"/>
        <end position="24"/>
    </location>
</feature>
<organism evidence="3 4">
    <name type="scientific">Rattus norvegicus</name>
    <name type="common">Rat</name>
    <dbReference type="NCBI Taxonomy" id="10116"/>
    <lineage>
        <taxon>Eukaryota</taxon>
        <taxon>Metazoa</taxon>
        <taxon>Chordata</taxon>
        <taxon>Craniata</taxon>
        <taxon>Vertebrata</taxon>
        <taxon>Euteleostomi</taxon>
        <taxon>Mammalia</taxon>
        <taxon>Eutheria</taxon>
        <taxon>Euarchontoglires</taxon>
        <taxon>Glires</taxon>
        <taxon>Rodentia</taxon>
        <taxon>Myomorpha</taxon>
        <taxon>Muroidea</taxon>
        <taxon>Muridae</taxon>
        <taxon>Murinae</taxon>
        <taxon>Rattus</taxon>
    </lineage>
</organism>
<dbReference type="AlphaFoldDB" id="A6HDN0"/>
<evidence type="ECO:0000313" key="3">
    <source>
        <dbReference type="EMBL" id="EDM04135.1"/>
    </source>
</evidence>
<dbReference type="EMBL" id="CH473948">
    <property type="protein sequence ID" value="EDM04135.1"/>
    <property type="molecule type" value="Genomic_DNA"/>
</dbReference>
<feature type="region of interest" description="Disordered" evidence="1">
    <location>
        <begin position="42"/>
        <end position="91"/>
    </location>
</feature>
<feature type="chain" id="PRO_5039953306" evidence="2">
    <location>
        <begin position="25"/>
        <end position="91"/>
    </location>
</feature>
<evidence type="ECO:0000256" key="1">
    <source>
        <dbReference type="SAM" id="MobiDB-lite"/>
    </source>
</evidence>
<proteinExistence type="predicted"/>
<feature type="compositionally biased region" description="Pro residues" evidence="1">
    <location>
        <begin position="50"/>
        <end position="59"/>
    </location>
</feature>
<evidence type="ECO:0000256" key="2">
    <source>
        <dbReference type="SAM" id="SignalP"/>
    </source>
</evidence>
<reference evidence="3 4" key="1">
    <citation type="submission" date="2005-07" db="EMBL/GenBank/DDBJ databases">
        <authorList>
            <person name="Mural R.J."/>
            <person name="Li P.W."/>
            <person name="Adams M.D."/>
            <person name="Amanatides P.G."/>
            <person name="Baden-Tillson H."/>
            <person name="Barnstead M."/>
            <person name="Chin S.H."/>
            <person name="Dew I."/>
            <person name="Evans C.A."/>
            <person name="Ferriera S."/>
            <person name="Flanigan M."/>
            <person name="Fosler C."/>
            <person name="Glodek A."/>
            <person name="Gu Z."/>
            <person name="Holt R.A."/>
            <person name="Jennings D."/>
            <person name="Kraft C.L."/>
            <person name="Lu F."/>
            <person name="Nguyen T."/>
            <person name="Nusskern D.R."/>
            <person name="Pfannkoch C.M."/>
            <person name="Sitter C."/>
            <person name="Sutton G.G."/>
            <person name="Venter J.C."/>
            <person name="Wang Z."/>
            <person name="Woodage T."/>
            <person name="Zheng X.H."/>
            <person name="Zhong F."/>
        </authorList>
    </citation>
    <scope>NUCLEOTIDE SEQUENCE [LARGE SCALE GENOMIC DNA]</scope>
    <source>
        <strain>BN</strain>
        <strain evidence="4">Sprague-Dawley</strain>
    </source>
</reference>
<accession>A6HDN0</accession>
<dbReference type="Proteomes" id="UP000234681">
    <property type="component" value="Chromosome 10"/>
</dbReference>
<feature type="non-terminal residue" evidence="3">
    <location>
        <position position="91"/>
    </location>
</feature>
<feature type="compositionally biased region" description="Basic and acidic residues" evidence="1">
    <location>
        <begin position="75"/>
        <end position="91"/>
    </location>
</feature>
<dbReference type="PROSITE" id="PS51257">
    <property type="entry name" value="PROKAR_LIPOPROTEIN"/>
    <property type="match status" value="1"/>
</dbReference>
<sequence length="91" mass="9280">MTVFRKVTTMISWMLLACALPCAADPMLGAFARRDFQKGGPQLVCSLPGPQGPPGPPGAPGSSGMVGRMGFPGKDGQDGQDGDRGDSGEEG</sequence>
<dbReference type="Pfam" id="PF01391">
    <property type="entry name" value="Collagen"/>
    <property type="match status" value="1"/>
</dbReference>
<protein>
    <submittedName>
        <fullName evidence="3">Similar to C1q and tumor necrosis factor related protein 2 (Predicted)</fullName>
    </submittedName>
</protein>
<dbReference type="InterPro" id="IPR008160">
    <property type="entry name" value="Collagen"/>
</dbReference>